<dbReference type="PANTHER" id="PTHR47505">
    <property type="entry name" value="DNA UTILIZATION PROTEIN YHGH"/>
    <property type="match status" value="1"/>
</dbReference>
<dbReference type="InterPro" id="IPR051910">
    <property type="entry name" value="ComF/GntX_DNA_util-trans"/>
</dbReference>
<evidence type="ECO:0000256" key="1">
    <source>
        <dbReference type="ARBA" id="ARBA00008007"/>
    </source>
</evidence>
<dbReference type="InterPro" id="IPR000836">
    <property type="entry name" value="PRTase_dom"/>
</dbReference>
<dbReference type="PANTHER" id="PTHR47505:SF1">
    <property type="entry name" value="DNA UTILIZATION PROTEIN YHGH"/>
    <property type="match status" value="1"/>
</dbReference>
<accession>A0AA48KWP9</accession>
<gene>
    <name evidence="3" type="ORF">CfP315_0047</name>
</gene>
<sequence length="227" mass="26474">MKKALVILRKIFNKILNLIFPETCMFCDSDGHVLCENCRYEIDKKFRPEKSNLEIDGNLINFISAFNYNGIVAQVIKKFKFGHKNAGEFLSKYLKRAMDFYKINFDMITFVPMSARKQENRKFNQSEILAKKLSEIVDRPVFCLLKKSKENLEQKGLDFYQRKSNVRNVYEFDNNMTKKIEDKKIILIDDILTTGATIIECSRLINSKKPKEIICLILAKVNNTTTS</sequence>
<evidence type="ECO:0000313" key="3">
    <source>
        <dbReference type="EMBL" id="BED91558.1"/>
    </source>
</evidence>
<proteinExistence type="inferred from homology"/>
<dbReference type="Gene3D" id="3.40.50.2020">
    <property type="match status" value="1"/>
</dbReference>
<dbReference type="KEGG" id="ips:CfP315_0047"/>
<dbReference type="Proteomes" id="UP001337580">
    <property type="component" value="Chromosome"/>
</dbReference>
<reference evidence="3" key="1">
    <citation type="journal article" date="2023" name="ISME J.">
        <title>Emergence of putative energy parasites within Clostridia revealed by genome analysis of a novel endosymbiotic clade.</title>
        <authorList>
            <person name="Takahashi K."/>
            <person name="Kuwahara H."/>
            <person name="Horikawa Y."/>
            <person name="Izawa K."/>
            <person name="Kato D."/>
            <person name="Inagaki T."/>
            <person name="Yuki M."/>
            <person name="Ohkuma M."/>
            <person name="Hongoh Y."/>
        </authorList>
    </citation>
    <scope>NUCLEOTIDE SEQUENCE</scope>
    <source>
        <strain evidence="3">CfP3-15</strain>
    </source>
</reference>
<dbReference type="SUPFAM" id="SSF53271">
    <property type="entry name" value="PRTase-like"/>
    <property type="match status" value="1"/>
</dbReference>
<name>A0AA48KWP9_9FIRM</name>
<protein>
    <submittedName>
        <fullName evidence="3">ComF family protein</fullName>
    </submittedName>
</protein>
<organism evidence="3">
    <name type="scientific">Candidatus Improbicoccus pseudotrichonymphae</name>
    <dbReference type="NCBI Taxonomy" id="3033792"/>
    <lineage>
        <taxon>Bacteria</taxon>
        <taxon>Bacillati</taxon>
        <taxon>Bacillota</taxon>
        <taxon>Clostridia</taxon>
        <taxon>Candidatus Improbicoccus</taxon>
    </lineage>
</organism>
<dbReference type="InterPro" id="IPR029057">
    <property type="entry name" value="PRTase-like"/>
</dbReference>
<feature type="domain" description="Phosphoribosyltransferase" evidence="2">
    <location>
        <begin position="128"/>
        <end position="223"/>
    </location>
</feature>
<evidence type="ECO:0000259" key="2">
    <source>
        <dbReference type="Pfam" id="PF00156"/>
    </source>
</evidence>
<dbReference type="EMBL" id="AP027924">
    <property type="protein sequence ID" value="BED91558.1"/>
    <property type="molecule type" value="Genomic_DNA"/>
</dbReference>
<dbReference type="AlphaFoldDB" id="A0AA48KWP9"/>
<dbReference type="CDD" id="cd06223">
    <property type="entry name" value="PRTases_typeI"/>
    <property type="match status" value="1"/>
</dbReference>
<dbReference type="Pfam" id="PF00156">
    <property type="entry name" value="Pribosyltran"/>
    <property type="match status" value="1"/>
</dbReference>
<comment type="similarity">
    <text evidence="1">Belongs to the ComF/GntX family.</text>
</comment>